<evidence type="ECO:0008006" key="4">
    <source>
        <dbReference type="Google" id="ProtNLM"/>
    </source>
</evidence>
<organism evidence="2 3">
    <name type="scientific">Sphingomonas palmae</name>
    <dbReference type="NCBI Taxonomy" id="1855283"/>
    <lineage>
        <taxon>Bacteria</taxon>
        <taxon>Pseudomonadati</taxon>
        <taxon>Pseudomonadota</taxon>
        <taxon>Alphaproteobacteria</taxon>
        <taxon>Sphingomonadales</taxon>
        <taxon>Sphingomonadaceae</taxon>
        <taxon>Sphingomonas</taxon>
    </lineage>
</organism>
<dbReference type="Proteomes" id="UP000199214">
    <property type="component" value="Unassembled WGS sequence"/>
</dbReference>
<accession>A0A1H7H638</accession>
<feature type="region of interest" description="Disordered" evidence="1">
    <location>
        <begin position="1"/>
        <end position="99"/>
    </location>
</feature>
<dbReference type="EMBL" id="FNZZ01000001">
    <property type="protein sequence ID" value="SEK44752.1"/>
    <property type="molecule type" value="Genomic_DNA"/>
</dbReference>
<evidence type="ECO:0000256" key="1">
    <source>
        <dbReference type="SAM" id="MobiDB-lite"/>
    </source>
</evidence>
<dbReference type="InterPro" id="IPR019632">
    <property type="entry name" value="DUF2497"/>
</dbReference>
<dbReference type="AlphaFoldDB" id="A0A1H7H638"/>
<evidence type="ECO:0000313" key="3">
    <source>
        <dbReference type="Proteomes" id="UP000199214"/>
    </source>
</evidence>
<keyword evidence="3" id="KW-1185">Reference proteome</keyword>
<name>A0A1H7H638_9SPHN</name>
<proteinExistence type="predicted"/>
<reference evidence="3" key="1">
    <citation type="submission" date="2016-10" db="EMBL/GenBank/DDBJ databases">
        <authorList>
            <person name="Varghese N."/>
            <person name="Submissions S."/>
        </authorList>
    </citation>
    <scope>NUCLEOTIDE SEQUENCE [LARGE SCALE GENOMIC DNA]</scope>
    <source>
        <strain evidence="3">JS21-1</strain>
    </source>
</reference>
<dbReference type="STRING" id="1855283.SAMN05216382_0427"/>
<sequence>MEDILSSIKRIIAEEGDTGAPRQRRNGQARPAPLPMSRDEDDEDEVLELSDPISPPAPPAASAPTPSSYEPRPAAPRVHASTQQAHATEQHGASAAHVSAATVEATRGALDSLSRLLVKPEPESDGTLESLVREMLRPMVSSWLDRNLPSIVEQLVAREIAKITAGQQ</sequence>
<evidence type="ECO:0000313" key="2">
    <source>
        <dbReference type="EMBL" id="SEK44752.1"/>
    </source>
</evidence>
<feature type="compositionally biased region" description="Acidic residues" evidence="1">
    <location>
        <begin position="39"/>
        <end position="48"/>
    </location>
</feature>
<protein>
    <recommendedName>
        <fullName evidence="4">DUF2497 domain-containing protein</fullName>
    </recommendedName>
</protein>
<dbReference type="Pfam" id="PF10691">
    <property type="entry name" value="DUF2497"/>
    <property type="match status" value="1"/>
</dbReference>
<gene>
    <name evidence="2" type="ORF">SAMN05216382_0427</name>
</gene>